<feature type="non-terminal residue" evidence="1">
    <location>
        <position position="65"/>
    </location>
</feature>
<dbReference type="InParanoid" id="D8U2D4"/>
<dbReference type="Proteomes" id="UP000001058">
    <property type="component" value="Unassembled WGS sequence"/>
</dbReference>
<dbReference type="RefSeq" id="XP_002952794.1">
    <property type="nucleotide sequence ID" value="XM_002952748.1"/>
</dbReference>
<dbReference type="EMBL" id="GL378353">
    <property type="protein sequence ID" value="EFJ46044.1"/>
    <property type="molecule type" value="Genomic_DNA"/>
</dbReference>
<sequence>IDVIDMSYLSSNVNSVRHTHFALNREILDDLWEVVVMGRRAAQRTSRLDHVTGNVYSLAVAPAFI</sequence>
<organism evidence="2">
    <name type="scientific">Volvox carteri f. nagariensis</name>
    <dbReference type="NCBI Taxonomy" id="3068"/>
    <lineage>
        <taxon>Eukaryota</taxon>
        <taxon>Viridiplantae</taxon>
        <taxon>Chlorophyta</taxon>
        <taxon>core chlorophytes</taxon>
        <taxon>Chlorophyceae</taxon>
        <taxon>CS clade</taxon>
        <taxon>Chlamydomonadales</taxon>
        <taxon>Volvocaceae</taxon>
        <taxon>Volvox</taxon>
    </lineage>
</organism>
<keyword evidence="2" id="KW-1185">Reference proteome</keyword>
<dbReference type="OrthoDB" id="544381at2759"/>
<evidence type="ECO:0000313" key="2">
    <source>
        <dbReference type="Proteomes" id="UP000001058"/>
    </source>
</evidence>
<feature type="non-terminal residue" evidence="1">
    <location>
        <position position="1"/>
    </location>
</feature>
<evidence type="ECO:0000313" key="1">
    <source>
        <dbReference type="EMBL" id="EFJ46044.1"/>
    </source>
</evidence>
<protein>
    <submittedName>
        <fullName evidence="1">Uncharacterized protein</fullName>
    </submittedName>
</protein>
<reference evidence="1 2" key="1">
    <citation type="journal article" date="2010" name="Science">
        <title>Genomic analysis of organismal complexity in the multicellular green alga Volvox carteri.</title>
        <authorList>
            <person name="Prochnik S.E."/>
            <person name="Umen J."/>
            <person name="Nedelcu A.M."/>
            <person name="Hallmann A."/>
            <person name="Miller S.M."/>
            <person name="Nishii I."/>
            <person name="Ferris P."/>
            <person name="Kuo A."/>
            <person name="Mitros T."/>
            <person name="Fritz-Laylin L.K."/>
            <person name="Hellsten U."/>
            <person name="Chapman J."/>
            <person name="Simakov O."/>
            <person name="Rensing S.A."/>
            <person name="Terry A."/>
            <person name="Pangilinan J."/>
            <person name="Kapitonov V."/>
            <person name="Jurka J."/>
            <person name="Salamov A."/>
            <person name="Shapiro H."/>
            <person name="Schmutz J."/>
            <person name="Grimwood J."/>
            <person name="Lindquist E."/>
            <person name="Lucas S."/>
            <person name="Grigoriev I.V."/>
            <person name="Schmitt R."/>
            <person name="Kirk D."/>
            <person name="Rokhsar D.S."/>
        </authorList>
    </citation>
    <scope>NUCLEOTIDE SEQUENCE [LARGE SCALE GENOMIC DNA]</scope>
    <source>
        <strain evidence="2">f. Nagariensis / Eve</strain>
    </source>
</reference>
<dbReference type="AlphaFoldDB" id="D8U2D4"/>
<dbReference type="PANTHER" id="PTHR36513">
    <property type="entry name" value="ABC TRANSMEMBRANE TYPE-1 DOMAIN-CONTAINING PROTEIN"/>
    <property type="match status" value="1"/>
</dbReference>
<gene>
    <name evidence="1" type="ORF">VOLCADRAFT_48360</name>
</gene>
<dbReference type="KEGG" id="vcn:VOLCADRAFT_48360"/>
<dbReference type="PANTHER" id="PTHR36513:SF1">
    <property type="entry name" value="TRANSMEMBRANE PROTEIN"/>
    <property type="match status" value="1"/>
</dbReference>
<name>D8U2D4_VOLCA</name>
<proteinExistence type="predicted"/>
<dbReference type="GeneID" id="9627454"/>
<accession>D8U2D4</accession>